<dbReference type="EMBL" id="PPUT01000013">
    <property type="protein sequence ID" value="RDC44658.1"/>
    <property type="molecule type" value="Genomic_DNA"/>
</dbReference>
<reference evidence="1 2" key="1">
    <citation type="journal article" date="2018" name="Elife">
        <title>Discovery and characterization of a prevalent human gut bacterial enzyme sufficient for the inactivation of a family of plant toxins.</title>
        <authorList>
            <person name="Koppel N."/>
            <person name="Bisanz J.E."/>
            <person name="Pandelia M.E."/>
            <person name="Turnbaugh P.J."/>
            <person name="Balskus E.P."/>
        </authorList>
    </citation>
    <scope>NUCLEOTIDE SEQUENCE [LARGE SCALE GENOMIC DNA]</scope>
    <source>
        <strain evidence="1 2">OB21 GAM 11</strain>
    </source>
</reference>
<organism evidence="1 2">
    <name type="scientific">Adlercreutzia equolifaciens subsp. celatus</name>
    <dbReference type="NCBI Taxonomy" id="394340"/>
    <lineage>
        <taxon>Bacteria</taxon>
        <taxon>Bacillati</taxon>
        <taxon>Actinomycetota</taxon>
        <taxon>Coriobacteriia</taxon>
        <taxon>Eggerthellales</taxon>
        <taxon>Eggerthellaceae</taxon>
        <taxon>Adlercreutzia</taxon>
    </lineage>
</organism>
<dbReference type="Gene3D" id="1.10.3730.20">
    <property type="match status" value="1"/>
</dbReference>
<dbReference type="InterPro" id="IPR037185">
    <property type="entry name" value="EmrE-like"/>
</dbReference>
<comment type="caution">
    <text evidence="1">The sequence shown here is derived from an EMBL/GenBank/DDBJ whole genome shotgun (WGS) entry which is preliminary data.</text>
</comment>
<dbReference type="RefSeq" id="WP_114539817.1">
    <property type="nucleotide sequence ID" value="NZ_JBKWZQ010000002.1"/>
</dbReference>
<proteinExistence type="predicted"/>
<evidence type="ECO:0000313" key="2">
    <source>
        <dbReference type="Proteomes" id="UP000253805"/>
    </source>
</evidence>
<dbReference type="AlphaFoldDB" id="A0A369NZ17"/>
<gene>
    <name evidence="1" type="ORF">C1850_06140</name>
</gene>
<name>A0A369NZ17_9ACTN</name>
<dbReference type="SUPFAM" id="SSF103481">
    <property type="entry name" value="Multidrug resistance efflux transporter EmrE"/>
    <property type="match status" value="1"/>
</dbReference>
<accession>A0A369NZ17</accession>
<evidence type="ECO:0000313" key="1">
    <source>
        <dbReference type="EMBL" id="RDC44658.1"/>
    </source>
</evidence>
<dbReference type="Proteomes" id="UP000253805">
    <property type="component" value="Unassembled WGS sequence"/>
</dbReference>
<sequence length="115" mass="12707">MLELYVGVYLLGVLISSVSQVLLKKAAMRQYETPLKEYLNPWVITAYALFFGATLMTILAYKVVPLSMGAILEATAYLYITFFGVTIFKEKLGRDKAIALLLIVGGIIVYSLGMS</sequence>
<protein>
    <submittedName>
        <fullName evidence="1">Multidrug ABC transporter</fullName>
    </submittedName>
</protein>